<dbReference type="EMBL" id="QUMS01000001">
    <property type="protein sequence ID" value="REG10752.1"/>
    <property type="molecule type" value="Genomic_DNA"/>
</dbReference>
<dbReference type="InterPro" id="IPR036005">
    <property type="entry name" value="Creatinase/aminopeptidase-like"/>
</dbReference>
<dbReference type="PANTHER" id="PTHR46112">
    <property type="entry name" value="AMINOPEPTIDASE"/>
    <property type="match status" value="1"/>
</dbReference>
<evidence type="ECO:0000313" key="3">
    <source>
        <dbReference type="Proteomes" id="UP000256388"/>
    </source>
</evidence>
<dbReference type="Pfam" id="PF00557">
    <property type="entry name" value="Peptidase_M24"/>
    <property type="match status" value="1"/>
</dbReference>
<sequence>MHQNSIAQNIAKETMSELHEFITVGMSEKTIEEKALELMTEKGSNSWWYHGIGALVLLGKRSIESMSGHDCYSSDENCVSENDVITIDIAPTVDGYWGDYARTIFMENGGVAPEDAPSNPLFRQGLDAELYLHAKLKEIATPEMTYEELFLKLNDEIIGLGFENLDIHGNLGHSIEMDQKDRVYIERGTTRSFKEVGKPFTLEPHIRQKGGKLGFKRENIYYFDEAGVLQVL</sequence>
<dbReference type="OrthoDB" id="9815473at2"/>
<dbReference type="PANTHER" id="PTHR46112:SF2">
    <property type="entry name" value="XAA-PRO AMINOPEPTIDASE P-RELATED"/>
    <property type="match status" value="1"/>
</dbReference>
<dbReference type="RefSeq" id="WP_116223914.1">
    <property type="nucleotide sequence ID" value="NZ_AP018437.1"/>
</dbReference>
<dbReference type="AlphaFoldDB" id="A0A347ZTN7"/>
<evidence type="ECO:0000259" key="1">
    <source>
        <dbReference type="Pfam" id="PF00557"/>
    </source>
</evidence>
<proteinExistence type="predicted"/>
<dbReference type="InterPro" id="IPR050659">
    <property type="entry name" value="Peptidase_M24B"/>
</dbReference>
<dbReference type="Proteomes" id="UP000256388">
    <property type="component" value="Unassembled WGS sequence"/>
</dbReference>
<dbReference type="Gene3D" id="3.90.230.10">
    <property type="entry name" value="Creatinase/methionine aminopeptidase superfamily"/>
    <property type="match status" value="1"/>
</dbReference>
<protein>
    <submittedName>
        <fullName evidence="2">Metallopeptidase family M24</fullName>
    </submittedName>
</protein>
<dbReference type="SUPFAM" id="SSF55920">
    <property type="entry name" value="Creatinase/aminopeptidase"/>
    <property type="match status" value="1"/>
</dbReference>
<evidence type="ECO:0000313" key="2">
    <source>
        <dbReference type="EMBL" id="REG10752.1"/>
    </source>
</evidence>
<feature type="domain" description="Peptidase M24" evidence="1">
    <location>
        <begin position="7"/>
        <end position="222"/>
    </location>
</feature>
<name>A0A347ZTN7_9CHLR</name>
<dbReference type="InterPro" id="IPR000994">
    <property type="entry name" value="Pept_M24"/>
</dbReference>
<accession>A0A347ZTN7</accession>
<dbReference type="CDD" id="cd01066">
    <property type="entry name" value="APP_MetAP"/>
    <property type="match status" value="1"/>
</dbReference>
<gene>
    <name evidence="2" type="ORF">DFR64_0613</name>
</gene>
<organism evidence="2 3">
    <name type="scientific">Pelolinea submarina</name>
    <dbReference type="NCBI Taxonomy" id="913107"/>
    <lineage>
        <taxon>Bacteria</taxon>
        <taxon>Bacillati</taxon>
        <taxon>Chloroflexota</taxon>
        <taxon>Anaerolineae</taxon>
        <taxon>Anaerolineales</taxon>
        <taxon>Anaerolineaceae</taxon>
        <taxon>Pelolinea</taxon>
    </lineage>
</organism>
<reference evidence="2 3" key="1">
    <citation type="submission" date="2018-08" db="EMBL/GenBank/DDBJ databases">
        <title>Genomic Encyclopedia of Type Strains, Phase IV (KMG-IV): sequencing the most valuable type-strain genomes for metagenomic binning, comparative biology and taxonomic classification.</title>
        <authorList>
            <person name="Goeker M."/>
        </authorList>
    </citation>
    <scope>NUCLEOTIDE SEQUENCE [LARGE SCALE GENOMIC DNA]</scope>
    <source>
        <strain evidence="2 3">DSM 23923</strain>
    </source>
</reference>
<keyword evidence="3" id="KW-1185">Reference proteome</keyword>
<comment type="caution">
    <text evidence="2">The sequence shown here is derived from an EMBL/GenBank/DDBJ whole genome shotgun (WGS) entry which is preliminary data.</text>
</comment>